<keyword evidence="2" id="KW-0722">Serine protease inhibitor</keyword>
<gene>
    <name evidence="6" type="ORF">BIW11_02898</name>
</gene>
<sequence>MNAILLGCCFLGLSAAAGPPRTSIRPATPANVHNSNKGNNSQGLSTTKAPEYDFVFAALGKAIRAANSSNNLALELFKRVVNQDNVFIAPFSVSTVLSMAYQGSAGRTAEEMAKVLGVVVEHSCMKNATQESQTATDFALPKI</sequence>
<dbReference type="InterPro" id="IPR023796">
    <property type="entry name" value="Serpin_dom"/>
</dbReference>
<dbReference type="InParanoid" id="A0A1V9XVF3"/>
<dbReference type="OrthoDB" id="671595at2759"/>
<keyword evidence="4" id="KW-0732">Signal</keyword>
<keyword evidence="7" id="KW-1185">Reference proteome</keyword>
<feature type="signal peptide" evidence="4">
    <location>
        <begin position="1"/>
        <end position="16"/>
    </location>
</feature>
<dbReference type="EMBL" id="MNPL01003464">
    <property type="protein sequence ID" value="OQR77486.1"/>
    <property type="molecule type" value="Genomic_DNA"/>
</dbReference>
<evidence type="ECO:0000313" key="7">
    <source>
        <dbReference type="Proteomes" id="UP000192247"/>
    </source>
</evidence>
<feature type="domain" description="Serpin" evidence="5">
    <location>
        <begin position="68"/>
        <end position="131"/>
    </location>
</feature>
<comment type="caution">
    <text evidence="6">The sequence shown here is derived from an EMBL/GenBank/DDBJ whole genome shotgun (WGS) entry which is preliminary data.</text>
</comment>
<dbReference type="Proteomes" id="UP000192247">
    <property type="component" value="Unassembled WGS sequence"/>
</dbReference>
<evidence type="ECO:0000259" key="5">
    <source>
        <dbReference type="Pfam" id="PF00079"/>
    </source>
</evidence>
<dbReference type="InterPro" id="IPR036186">
    <property type="entry name" value="Serpin_sf"/>
</dbReference>
<name>A0A1V9XVF3_9ACAR</name>
<evidence type="ECO:0000256" key="4">
    <source>
        <dbReference type="SAM" id="SignalP"/>
    </source>
</evidence>
<evidence type="ECO:0000313" key="6">
    <source>
        <dbReference type="EMBL" id="OQR77486.1"/>
    </source>
</evidence>
<keyword evidence="1" id="KW-0646">Protease inhibitor</keyword>
<feature type="region of interest" description="Disordered" evidence="3">
    <location>
        <begin position="22"/>
        <end position="45"/>
    </location>
</feature>
<dbReference type="InterPro" id="IPR042178">
    <property type="entry name" value="Serpin_sf_1"/>
</dbReference>
<dbReference type="Pfam" id="PF00079">
    <property type="entry name" value="Serpin"/>
    <property type="match status" value="1"/>
</dbReference>
<reference evidence="6 7" key="1">
    <citation type="journal article" date="2017" name="Gigascience">
        <title>Draft genome of the honey bee ectoparasitic mite, Tropilaelaps mercedesae, is shaped by the parasitic life history.</title>
        <authorList>
            <person name="Dong X."/>
            <person name="Armstrong S.D."/>
            <person name="Xia D."/>
            <person name="Makepeace B.L."/>
            <person name="Darby A.C."/>
            <person name="Kadowaki T."/>
        </authorList>
    </citation>
    <scope>NUCLEOTIDE SEQUENCE [LARGE SCALE GENOMIC DNA]</scope>
    <source>
        <strain evidence="6">Wuxi-XJTLU</strain>
    </source>
</reference>
<evidence type="ECO:0000256" key="2">
    <source>
        <dbReference type="ARBA" id="ARBA00022900"/>
    </source>
</evidence>
<organism evidence="6 7">
    <name type="scientific">Tropilaelaps mercedesae</name>
    <dbReference type="NCBI Taxonomy" id="418985"/>
    <lineage>
        <taxon>Eukaryota</taxon>
        <taxon>Metazoa</taxon>
        <taxon>Ecdysozoa</taxon>
        <taxon>Arthropoda</taxon>
        <taxon>Chelicerata</taxon>
        <taxon>Arachnida</taxon>
        <taxon>Acari</taxon>
        <taxon>Parasitiformes</taxon>
        <taxon>Mesostigmata</taxon>
        <taxon>Gamasina</taxon>
        <taxon>Dermanyssoidea</taxon>
        <taxon>Laelapidae</taxon>
        <taxon>Tropilaelaps</taxon>
    </lineage>
</organism>
<dbReference type="Gene3D" id="3.30.497.10">
    <property type="entry name" value="Antithrombin, subunit I, domain 2"/>
    <property type="match status" value="1"/>
</dbReference>
<dbReference type="GO" id="GO:0004867">
    <property type="term" value="F:serine-type endopeptidase inhibitor activity"/>
    <property type="evidence" value="ECO:0007669"/>
    <property type="project" value="UniProtKB-KW"/>
</dbReference>
<proteinExistence type="predicted"/>
<accession>A0A1V9XVF3</accession>
<dbReference type="SUPFAM" id="SSF56574">
    <property type="entry name" value="Serpins"/>
    <property type="match status" value="1"/>
</dbReference>
<evidence type="ECO:0000256" key="3">
    <source>
        <dbReference type="SAM" id="MobiDB-lite"/>
    </source>
</evidence>
<protein>
    <submittedName>
        <fullName evidence="6">Serpin B8-like</fullName>
    </submittedName>
</protein>
<evidence type="ECO:0000256" key="1">
    <source>
        <dbReference type="ARBA" id="ARBA00022690"/>
    </source>
</evidence>
<feature type="compositionally biased region" description="Polar residues" evidence="3">
    <location>
        <begin position="31"/>
        <end position="45"/>
    </location>
</feature>
<feature type="chain" id="PRO_5012235540" evidence="4">
    <location>
        <begin position="17"/>
        <end position="143"/>
    </location>
</feature>
<dbReference type="AlphaFoldDB" id="A0A1V9XVF3"/>